<evidence type="ECO:0000313" key="3">
    <source>
        <dbReference type="Proteomes" id="UP000292262"/>
    </source>
</evidence>
<comment type="caution">
    <text evidence="2">The sequence shown here is derived from an EMBL/GenBank/DDBJ whole genome shotgun (WGS) entry which is preliminary data.</text>
</comment>
<dbReference type="OrthoDB" id="1339708at2"/>
<feature type="chain" id="PRO_5020192608" description="YD repeat-containing protein" evidence="1">
    <location>
        <begin position="24"/>
        <end position="233"/>
    </location>
</feature>
<evidence type="ECO:0000256" key="1">
    <source>
        <dbReference type="SAM" id="SignalP"/>
    </source>
</evidence>
<protein>
    <recommendedName>
        <fullName evidence="4">YD repeat-containing protein</fullName>
    </recommendedName>
</protein>
<keyword evidence="3" id="KW-1185">Reference proteome</keyword>
<feature type="signal peptide" evidence="1">
    <location>
        <begin position="1"/>
        <end position="23"/>
    </location>
</feature>
<organism evidence="2 3">
    <name type="scientific">Aquimarina brevivitae</name>
    <dbReference type="NCBI Taxonomy" id="323412"/>
    <lineage>
        <taxon>Bacteria</taxon>
        <taxon>Pseudomonadati</taxon>
        <taxon>Bacteroidota</taxon>
        <taxon>Flavobacteriia</taxon>
        <taxon>Flavobacteriales</taxon>
        <taxon>Flavobacteriaceae</taxon>
        <taxon>Aquimarina</taxon>
    </lineage>
</organism>
<name>A0A4Q7P1J5_9FLAO</name>
<accession>A0A4Q7P1J5</accession>
<gene>
    <name evidence="2" type="ORF">EV197_2015</name>
</gene>
<reference evidence="2 3" key="1">
    <citation type="submission" date="2019-02" db="EMBL/GenBank/DDBJ databases">
        <title>Genomic Encyclopedia of Type Strains, Phase IV (KMG-IV): sequencing the most valuable type-strain genomes for metagenomic binning, comparative biology and taxonomic classification.</title>
        <authorList>
            <person name="Goeker M."/>
        </authorList>
    </citation>
    <scope>NUCLEOTIDE SEQUENCE [LARGE SCALE GENOMIC DNA]</scope>
    <source>
        <strain evidence="2 3">DSM 17196</strain>
    </source>
</reference>
<dbReference type="RefSeq" id="WP_130286568.1">
    <property type="nucleotide sequence ID" value="NZ_SGXE01000002.1"/>
</dbReference>
<evidence type="ECO:0008006" key="4">
    <source>
        <dbReference type="Google" id="ProtNLM"/>
    </source>
</evidence>
<dbReference type="PROSITE" id="PS51257">
    <property type="entry name" value="PROKAR_LIPOPROTEIN"/>
    <property type="match status" value="1"/>
</dbReference>
<keyword evidence="1" id="KW-0732">Signal</keyword>
<evidence type="ECO:0000313" key="2">
    <source>
        <dbReference type="EMBL" id="RZS93437.1"/>
    </source>
</evidence>
<sequence length="233" mass="25155">MKIIKLIPLICCLLILISCSSDDDGNARTGFFPNEIVLTTNADGTSNTTSFTYNTNNQIAEANFGGQIVTFSYNEQGLINEFNVGSAAESYSIQYSGSTVVSFTNLDTNDVIPVSYTDGTYDFDGSTFTLDANNRFISGSGTLAVTYNEEEGPFTEVAFQPVLFFIGAGAVARISYFFSVNEVNSFTIPLGGELTCTTTRNSDGNISSVAARSGDGTLIYTYTMSYEQRTINN</sequence>
<dbReference type="Proteomes" id="UP000292262">
    <property type="component" value="Unassembled WGS sequence"/>
</dbReference>
<dbReference type="EMBL" id="SGXE01000002">
    <property type="protein sequence ID" value="RZS93437.1"/>
    <property type="molecule type" value="Genomic_DNA"/>
</dbReference>
<proteinExistence type="predicted"/>
<dbReference type="AlphaFoldDB" id="A0A4Q7P1J5"/>